<dbReference type="Proteomes" id="UP000555411">
    <property type="component" value="Unassembled WGS sequence"/>
</dbReference>
<reference evidence="7 8" key="1">
    <citation type="journal article" date="2017" name="Int. J. Syst. Evol. Microbiol.">
        <title>Gemmobacter straminiformis sp. nov., isolated from an artificial fountain.</title>
        <authorList>
            <person name="Kang J.Y."/>
            <person name="Kim M.J."/>
            <person name="Chun J."/>
            <person name="Son K.P."/>
            <person name="Jahng K.Y."/>
        </authorList>
    </citation>
    <scope>NUCLEOTIDE SEQUENCE [LARGE SCALE GENOMIC DNA]</scope>
    <source>
        <strain evidence="7 8">CAM-8</strain>
    </source>
</reference>
<evidence type="ECO:0000256" key="4">
    <source>
        <dbReference type="ARBA" id="ARBA00023136"/>
    </source>
</evidence>
<sequence length="188" mass="20022">MQLLWSLVKLSFLAPRQAAQGILRWPLGENGRWAAFALMVVLSALLMHLLSSIGPLVGPDGTVMEPPGPFFWAMTVGAGMVILTGIALGVGRLFGGRARLSDVAVLVAWLQFVQLVLAAAQVVLMLALPMLGGVLEIASVLAFLWLLAYFMAEAHGFQSVGRVMGGVLVTFAIMVLVLSALLYPYMGV</sequence>
<dbReference type="InterPro" id="IPR006977">
    <property type="entry name" value="Yip1_dom"/>
</dbReference>
<feature type="transmembrane region" description="Helical" evidence="5">
    <location>
        <begin position="164"/>
        <end position="185"/>
    </location>
</feature>
<accession>A0A842I7E2</accession>
<evidence type="ECO:0000256" key="1">
    <source>
        <dbReference type="ARBA" id="ARBA00004141"/>
    </source>
</evidence>
<keyword evidence="3 5" id="KW-1133">Transmembrane helix</keyword>
<dbReference type="EMBL" id="JACLQD010000002">
    <property type="protein sequence ID" value="MBC2835535.1"/>
    <property type="molecule type" value="Genomic_DNA"/>
</dbReference>
<evidence type="ECO:0000256" key="3">
    <source>
        <dbReference type="ARBA" id="ARBA00022989"/>
    </source>
</evidence>
<proteinExistence type="predicted"/>
<evidence type="ECO:0000256" key="2">
    <source>
        <dbReference type="ARBA" id="ARBA00022692"/>
    </source>
</evidence>
<gene>
    <name evidence="7" type="ORF">H7F16_08445</name>
</gene>
<evidence type="ECO:0000259" key="6">
    <source>
        <dbReference type="Pfam" id="PF04893"/>
    </source>
</evidence>
<feature type="domain" description="Yip1" evidence="6">
    <location>
        <begin position="11"/>
        <end position="180"/>
    </location>
</feature>
<evidence type="ECO:0000256" key="5">
    <source>
        <dbReference type="SAM" id="Phobius"/>
    </source>
</evidence>
<comment type="subcellular location">
    <subcellularLocation>
        <location evidence="1">Membrane</location>
        <topology evidence="1">Multi-pass membrane protein</topology>
    </subcellularLocation>
</comment>
<keyword evidence="2 5" id="KW-0812">Transmembrane</keyword>
<comment type="caution">
    <text evidence="7">The sequence shown here is derived from an EMBL/GenBank/DDBJ whole genome shotgun (WGS) entry which is preliminary data.</text>
</comment>
<dbReference type="Pfam" id="PF04893">
    <property type="entry name" value="Yip1"/>
    <property type="match status" value="1"/>
</dbReference>
<dbReference type="RefSeq" id="WP_185797126.1">
    <property type="nucleotide sequence ID" value="NZ_JACLQD010000002.1"/>
</dbReference>
<name>A0A842I7E2_9RHOB</name>
<evidence type="ECO:0000313" key="8">
    <source>
        <dbReference type="Proteomes" id="UP000555411"/>
    </source>
</evidence>
<feature type="transmembrane region" description="Helical" evidence="5">
    <location>
        <begin position="106"/>
        <end position="127"/>
    </location>
</feature>
<feature type="transmembrane region" description="Helical" evidence="5">
    <location>
        <begin position="134"/>
        <end position="152"/>
    </location>
</feature>
<feature type="transmembrane region" description="Helical" evidence="5">
    <location>
        <begin position="34"/>
        <end position="58"/>
    </location>
</feature>
<evidence type="ECO:0000313" key="7">
    <source>
        <dbReference type="EMBL" id="MBC2835535.1"/>
    </source>
</evidence>
<dbReference type="AlphaFoldDB" id="A0A842I7E2"/>
<keyword evidence="8" id="KW-1185">Reference proteome</keyword>
<keyword evidence="4 5" id="KW-0472">Membrane</keyword>
<dbReference type="GO" id="GO:0016020">
    <property type="term" value="C:membrane"/>
    <property type="evidence" value="ECO:0007669"/>
    <property type="project" value="UniProtKB-SubCell"/>
</dbReference>
<protein>
    <submittedName>
        <fullName evidence="7">YIP1 family protein</fullName>
    </submittedName>
</protein>
<feature type="transmembrane region" description="Helical" evidence="5">
    <location>
        <begin position="70"/>
        <end position="94"/>
    </location>
</feature>
<organism evidence="7 8">
    <name type="scientific">Paragemmobacter straminiformis</name>
    <dbReference type="NCBI Taxonomy" id="2045119"/>
    <lineage>
        <taxon>Bacteria</taxon>
        <taxon>Pseudomonadati</taxon>
        <taxon>Pseudomonadota</taxon>
        <taxon>Alphaproteobacteria</taxon>
        <taxon>Rhodobacterales</taxon>
        <taxon>Paracoccaceae</taxon>
        <taxon>Paragemmobacter</taxon>
    </lineage>
</organism>